<dbReference type="EMBL" id="CAJOBJ010077078">
    <property type="protein sequence ID" value="CAF4484655.1"/>
    <property type="molecule type" value="Genomic_DNA"/>
</dbReference>
<dbReference type="Proteomes" id="UP000663842">
    <property type="component" value="Unassembled WGS sequence"/>
</dbReference>
<dbReference type="Proteomes" id="UP000681720">
    <property type="component" value="Unassembled WGS sequence"/>
</dbReference>
<protein>
    <submittedName>
        <fullName evidence="4">Uncharacterized protein</fullName>
    </submittedName>
</protein>
<dbReference type="EMBL" id="CAJOBH010049787">
    <property type="protein sequence ID" value="CAF4373365.1"/>
    <property type="molecule type" value="Genomic_DNA"/>
</dbReference>
<dbReference type="Proteomes" id="UP000676336">
    <property type="component" value="Unassembled WGS sequence"/>
</dbReference>
<dbReference type="EMBL" id="CAJOBI010003515">
    <property type="protein sequence ID" value="CAF3971542.1"/>
    <property type="molecule type" value="Genomic_DNA"/>
</dbReference>
<dbReference type="Proteomes" id="UP000681967">
    <property type="component" value="Unassembled WGS sequence"/>
</dbReference>
<sequence length="76" mass="8063">MGAKYVNAECDRTQNGPKCPSTHDCVVPRGTSPPPLSTGVLPVTRPPPLPPTTARGVCYIHVDFATLGFPPPPQQQ</sequence>
<dbReference type="Proteomes" id="UP000663855">
    <property type="component" value="Unassembled WGS sequence"/>
</dbReference>
<dbReference type="Proteomes" id="UP000663866">
    <property type="component" value="Unassembled WGS sequence"/>
</dbReference>
<dbReference type="EMBL" id="CAJOBG010007764">
    <property type="protein sequence ID" value="CAF4225949.1"/>
    <property type="molecule type" value="Genomic_DNA"/>
</dbReference>
<evidence type="ECO:0000313" key="2">
    <source>
        <dbReference type="EMBL" id="CAF1416842.1"/>
    </source>
</evidence>
<feature type="region of interest" description="Disordered" evidence="1">
    <location>
        <begin position="24"/>
        <end position="48"/>
    </location>
</feature>
<evidence type="ECO:0000313" key="7">
    <source>
        <dbReference type="EMBL" id="CAF4484655.1"/>
    </source>
</evidence>
<evidence type="ECO:0000313" key="8">
    <source>
        <dbReference type="Proteomes" id="UP000663842"/>
    </source>
</evidence>
<evidence type="ECO:0000313" key="9">
    <source>
        <dbReference type="Proteomes" id="UP000663866"/>
    </source>
</evidence>
<organism evidence="4 8">
    <name type="scientific">Rotaria magnacalcarata</name>
    <dbReference type="NCBI Taxonomy" id="392030"/>
    <lineage>
        <taxon>Eukaryota</taxon>
        <taxon>Metazoa</taxon>
        <taxon>Spiralia</taxon>
        <taxon>Gnathifera</taxon>
        <taxon>Rotifera</taxon>
        <taxon>Eurotatoria</taxon>
        <taxon>Bdelloidea</taxon>
        <taxon>Philodinida</taxon>
        <taxon>Philodinidae</taxon>
        <taxon>Rotaria</taxon>
    </lineage>
</organism>
<name>A0A819W4U9_9BILA</name>
<dbReference type="EMBL" id="CAJOBF010003995">
    <property type="protein sequence ID" value="CAF4119208.1"/>
    <property type="molecule type" value="Genomic_DNA"/>
</dbReference>
<keyword evidence="9" id="KW-1185">Reference proteome</keyword>
<proteinExistence type="predicted"/>
<comment type="caution">
    <text evidence="4">The sequence shown here is derived from an EMBL/GenBank/DDBJ whole genome shotgun (WGS) entry which is preliminary data.</text>
</comment>
<evidence type="ECO:0000313" key="5">
    <source>
        <dbReference type="EMBL" id="CAF4225949.1"/>
    </source>
</evidence>
<dbReference type="EMBL" id="CAJNOV010010687">
    <property type="protein sequence ID" value="CAF1416842.1"/>
    <property type="molecule type" value="Genomic_DNA"/>
</dbReference>
<evidence type="ECO:0000313" key="6">
    <source>
        <dbReference type="EMBL" id="CAF4373365.1"/>
    </source>
</evidence>
<gene>
    <name evidence="6" type="ORF">BYL167_LOCUS30415</name>
    <name evidence="2" type="ORF">CJN711_LOCUS22791</name>
    <name evidence="7" type="ORF">GIL414_LOCUS33974</name>
    <name evidence="5" type="ORF">OVN521_LOCUS27706</name>
    <name evidence="3" type="ORF">SMN809_LOCUS10352</name>
    <name evidence="4" type="ORF">UXM345_LOCUS23300</name>
</gene>
<evidence type="ECO:0000256" key="1">
    <source>
        <dbReference type="SAM" id="MobiDB-lite"/>
    </source>
</evidence>
<reference evidence="4" key="1">
    <citation type="submission" date="2021-02" db="EMBL/GenBank/DDBJ databases">
        <authorList>
            <person name="Nowell W R."/>
        </authorList>
    </citation>
    <scope>NUCLEOTIDE SEQUENCE</scope>
</reference>
<evidence type="ECO:0000313" key="3">
    <source>
        <dbReference type="EMBL" id="CAF3971542.1"/>
    </source>
</evidence>
<dbReference type="AlphaFoldDB" id="A0A819W4U9"/>
<evidence type="ECO:0000313" key="4">
    <source>
        <dbReference type="EMBL" id="CAF4119208.1"/>
    </source>
</evidence>
<accession>A0A819W4U9</accession>